<gene>
    <name evidence="1" type="ORF">AUCHE_08_04310</name>
</gene>
<evidence type="ECO:0000313" key="1">
    <source>
        <dbReference type="EMBL" id="GAB78186.1"/>
    </source>
</evidence>
<accession>K6UMK2</accession>
<sequence length="102" mass="10774">MSQVPPLGKRLIMLTSDGNALTLASAGGKGTKFATDDIAQIQGWISRGLQFDAVQFLPNEVDDTFRAIVPGGGVIGTRGQEFICVIVTGDGRVINAFPVNVR</sequence>
<keyword evidence="2" id="KW-1185">Reference proteome</keyword>
<name>K6UMK2_9MICO</name>
<evidence type="ECO:0008006" key="3">
    <source>
        <dbReference type="Google" id="ProtNLM"/>
    </source>
</evidence>
<reference evidence="1 2" key="1">
    <citation type="submission" date="2012-08" db="EMBL/GenBank/DDBJ databases">
        <title>Whole genome shotgun sequence of Austwickia chelonae NBRC 105200.</title>
        <authorList>
            <person name="Yoshida I."/>
            <person name="Hosoyama A."/>
            <person name="Tsuchikane K."/>
            <person name="Katsumata H."/>
            <person name="Ando Y."/>
            <person name="Ohji S."/>
            <person name="Hamada M."/>
            <person name="Tamura T."/>
            <person name="Yamazoe A."/>
            <person name="Yamazaki S."/>
            <person name="Fujita N."/>
        </authorList>
    </citation>
    <scope>NUCLEOTIDE SEQUENCE [LARGE SCALE GENOMIC DNA]</scope>
    <source>
        <strain evidence="1 2">NBRC 105200</strain>
    </source>
</reference>
<organism evidence="1 2">
    <name type="scientific">Austwickia chelonae NBRC 105200</name>
    <dbReference type="NCBI Taxonomy" id="1184607"/>
    <lineage>
        <taxon>Bacteria</taxon>
        <taxon>Bacillati</taxon>
        <taxon>Actinomycetota</taxon>
        <taxon>Actinomycetes</taxon>
        <taxon>Micrococcales</taxon>
        <taxon>Dermatophilaceae</taxon>
        <taxon>Austwickia</taxon>
    </lineage>
</organism>
<dbReference type="EMBL" id="BAGZ01000008">
    <property type="protein sequence ID" value="GAB78186.1"/>
    <property type="molecule type" value="Genomic_DNA"/>
</dbReference>
<comment type="caution">
    <text evidence="1">The sequence shown here is derived from an EMBL/GenBank/DDBJ whole genome shotgun (WGS) entry which is preliminary data.</text>
</comment>
<dbReference type="Proteomes" id="UP000008495">
    <property type="component" value="Unassembled WGS sequence"/>
</dbReference>
<proteinExistence type="predicted"/>
<dbReference type="AlphaFoldDB" id="K6UMK2"/>
<evidence type="ECO:0000313" key="2">
    <source>
        <dbReference type="Proteomes" id="UP000008495"/>
    </source>
</evidence>
<protein>
    <recommendedName>
        <fullName evidence="3">Bacterial EndoU nuclease domain-containing protein</fullName>
    </recommendedName>
</protein>